<evidence type="ECO:0000313" key="2">
    <source>
        <dbReference type="EMBL" id="CAJ1967136.1"/>
    </source>
</evidence>
<dbReference type="PANTHER" id="PTHR34309:SF10">
    <property type="entry name" value="SLR1406 PROTEIN"/>
    <property type="match status" value="1"/>
</dbReference>
<feature type="chain" id="PRO_5042273519" description="Heme-binding protein" evidence="1">
    <location>
        <begin position="23"/>
        <end position="236"/>
    </location>
</feature>
<keyword evidence="3" id="KW-1185">Reference proteome</keyword>
<dbReference type="Pfam" id="PF03928">
    <property type="entry name" value="HbpS-like"/>
    <property type="match status" value="1"/>
</dbReference>
<protein>
    <recommendedName>
        <fullName evidence="4">Heme-binding protein</fullName>
    </recommendedName>
</protein>
<sequence>MMHPLTNFALLLLLSSVSETSAFLVKERTHVTSTDITKRSTRIGSYLDNLGGGSTPVGSSYGKANVSGAFTVVPTLSLEQADTIANIVITICQRNRFSPVAVTVLDASGCTIVSKRMDGCSVVGIPDFSRAKAYSCIVNKYPSRVFRDRYTAEEASAKFCQMTSMVAISGNQMAPFPGGIMLKVGDYVIGAVGVSGAAGDEDEYCAITAVQEANIPGLMTVPAAHSCSTVNEPYQR</sequence>
<dbReference type="InterPro" id="IPR038084">
    <property type="entry name" value="PduO/GlcC-like_sf"/>
</dbReference>
<dbReference type="InterPro" id="IPR005624">
    <property type="entry name" value="PduO/GlcC-like"/>
</dbReference>
<proteinExistence type="predicted"/>
<accession>A0AAD2GB09</accession>
<evidence type="ECO:0000313" key="3">
    <source>
        <dbReference type="Proteomes" id="UP001295423"/>
    </source>
</evidence>
<evidence type="ECO:0008006" key="4">
    <source>
        <dbReference type="Google" id="ProtNLM"/>
    </source>
</evidence>
<comment type="caution">
    <text evidence="2">The sequence shown here is derived from an EMBL/GenBank/DDBJ whole genome shotgun (WGS) entry which is preliminary data.</text>
</comment>
<dbReference type="AlphaFoldDB" id="A0AAD2GB09"/>
<evidence type="ECO:0000256" key="1">
    <source>
        <dbReference type="SAM" id="SignalP"/>
    </source>
</evidence>
<reference evidence="2" key="1">
    <citation type="submission" date="2023-08" db="EMBL/GenBank/DDBJ databases">
        <authorList>
            <person name="Audoor S."/>
            <person name="Bilcke G."/>
        </authorList>
    </citation>
    <scope>NUCLEOTIDE SEQUENCE</scope>
</reference>
<dbReference type="EMBL" id="CAKOGP040002314">
    <property type="protein sequence ID" value="CAJ1967136.1"/>
    <property type="molecule type" value="Genomic_DNA"/>
</dbReference>
<feature type="signal peptide" evidence="1">
    <location>
        <begin position="1"/>
        <end position="22"/>
    </location>
</feature>
<name>A0AAD2GB09_9STRA</name>
<dbReference type="Gene3D" id="3.30.450.150">
    <property type="entry name" value="Haem-degrading domain"/>
    <property type="match status" value="1"/>
</dbReference>
<gene>
    <name evidence="2" type="ORF">CYCCA115_LOCUS22630</name>
</gene>
<dbReference type="PANTHER" id="PTHR34309">
    <property type="entry name" value="SLR1406 PROTEIN"/>
    <property type="match status" value="1"/>
</dbReference>
<keyword evidence="1" id="KW-0732">Signal</keyword>
<organism evidence="2 3">
    <name type="scientific">Cylindrotheca closterium</name>
    <dbReference type="NCBI Taxonomy" id="2856"/>
    <lineage>
        <taxon>Eukaryota</taxon>
        <taxon>Sar</taxon>
        <taxon>Stramenopiles</taxon>
        <taxon>Ochrophyta</taxon>
        <taxon>Bacillariophyta</taxon>
        <taxon>Bacillariophyceae</taxon>
        <taxon>Bacillariophycidae</taxon>
        <taxon>Bacillariales</taxon>
        <taxon>Bacillariaceae</taxon>
        <taxon>Cylindrotheca</taxon>
    </lineage>
</organism>
<dbReference type="InterPro" id="IPR052517">
    <property type="entry name" value="GlcG_carb_metab_protein"/>
</dbReference>
<dbReference type="SUPFAM" id="SSF143744">
    <property type="entry name" value="GlcG-like"/>
    <property type="match status" value="1"/>
</dbReference>
<dbReference type="Proteomes" id="UP001295423">
    <property type="component" value="Unassembled WGS sequence"/>
</dbReference>